<dbReference type="AlphaFoldDB" id="A0A7K4HPH6"/>
<organism evidence="1 2">
    <name type="scientific">Methanofollis tationis</name>
    <dbReference type="NCBI Taxonomy" id="81417"/>
    <lineage>
        <taxon>Archaea</taxon>
        <taxon>Methanobacteriati</taxon>
        <taxon>Methanobacteriota</taxon>
        <taxon>Stenosarchaea group</taxon>
        <taxon>Methanomicrobia</taxon>
        <taxon>Methanomicrobiales</taxon>
        <taxon>Methanomicrobiaceae</taxon>
        <taxon>Methanofollis</taxon>
    </lineage>
</organism>
<dbReference type="OrthoDB" id="105426at2157"/>
<evidence type="ECO:0000313" key="1">
    <source>
        <dbReference type="EMBL" id="NVO67173.1"/>
    </source>
</evidence>
<accession>A0A7K4HPH6</accession>
<proteinExistence type="predicted"/>
<keyword evidence="2" id="KW-1185">Reference proteome</keyword>
<name>A0A7K4HPH6_9EURY</name>
<protein>
    <recommendedName>
        <fullName evidence="3">CopG family transcriptional regulator</fullName>
    </recommendedName>
</protein>
<dbReference type="EMBL" id="JABXWR010000001">
    <property type="protein sequence ID" value="NVO67173.1"/>
    <property type="molecule type" value="Genomic_DNA"/>
</dbReference>
<evidence type="ECO:0008006" key="3">
    <source>
        <dbReference type="Google" id="ProtNLM"/>
    </source>
</evidence>
<gene>
    <name evidence="1" type="ORF">HWN36_07590</name>
</gene>
<sequence>MAATKRVPVSEGVWADLSALKGAGQTYDDLLAAMIEQEKKRRFIEDMDRIEEEGDFVELDVDVPGAD</sequence>
<dbReference type="RefSeq" id="WP_176788796.1">
    <property type="nucleotide sequence ID" value="NZ_JABXWR010000001.1"/>
</dbReference>
<comment type="caution">
    <text evidence="1">The sequence shown here is derived from an EMBL/GenBank/DDBJ whole genome shotgun (WGS) entry which is preliminary data.</text>
</comment>
<dbReference type="Proteomes" id="UP000570823">
    <property type="component" value="Unassembled WGS sequence"/>
</dbReference>
<reference evidence="1 2" key="1">
    <citation type="submission" date="2020-06" db="EMBL/GenBank/DDBJ databases">
        <title>Methanofollis fontis sp. nov., a methanogen isolated from marine sediments near a cold seep at Four-Way Closure Ridge offshore southwestern Taiwan.</title>
        <authorList>
            <person name="Chen S.-C."/>
            <person name="Teng N.-H."/>
            <person name="Lin Y.-S."/>
            <person name="Lai M.-C."/>
            <person name="Chen H.-H."/>
            <person name="Wang C.-C."/>
        </authorList>
    </citation>
    <scope>NUCLEOTIDE SEQUENCE [LARGE SCALE GENOMIC DNA]</scope>
    <source>
        <strain evidence="1 2">DSM 2702</strain>
    </source>
</reference>
<evidence type="ECO:0000313" key="2">
    <source>
        <dbReference type="Proteomes" id="UP000570823"/>
    </source>
</evidence>